<protein>
    <submittedName>
        <fullName evidence="2">VWA domain-containing protein</fullName>
    </submittedName>
</protein>
<name>A0ABU3WQQ8_9NOCA</name>
<organism evidence="2 3">
    <name type="scientific">Rhodococcus zopfii</name>
    <dbReference type="NCBI Taxonomy" id="43772"/>
    <lineage>
        <taxon>Bacteria</taxon>
        <taxon>Bacillati</taxon>
        <taxon>Actinomycetota</taxon>
        <taxon>Actinomycetes</taxon>
        <taxon>Mycobacteriales</taxon>
        <taxon>Nocardiaceae</taxon>
        <taxon>Rhodococcus</taxon>
    </lineage>
</organism>
<dbReference type="SMART" id="SM00327">
    <property type="entry name" value="VWA"/>
    <property type="match status" value="1"/>
</dbReference>
<dbReference type="InterPro" id="IPR036465">
    <property type="entry name" value="vWFA_dom_sf"/>
</dbReference>
<dbReference type="EMBL" id="WBMO01000001">
    <property type="protein sequence ID" value="MDV2476339.1"/>
    <property type="molecule type" value="Genomic_DNA"/>
</dbReference>
<dbReference type="InterPro" id="IPR002035">
    <property type="entry name" value="VWF_A"/>
</dbReference>
<evidence type="ECO:0000313" key="2">
    <source>
        <dbReference type="EMBL" id="MDV2476339.1"/>
    </source>
</evidence>
<comment type="caution">
    <text evidence="2">The sequence shown here is derived from an EMBL/GenBank/DDBJ whole genome shotgun (WGS) entry which is preliminary data.</text>
</comment>
<dbReference type="SUPFAM" id="SSF53300">
    <property type="entry name" value="vWA-like"/>
    <property type="match status" value="1"/>
</dbReference>
<sequence length="545" mass="56288">MAVPDARKRRPTRRAAAYLVVVAVLLGLGAGVAGAVRSWQDRCEVVDRYALAVAPGIADAVTDVLARADTGCTSFTVSVAEPGDVTGLLGTGEGAPDLWIPDSGSWATRASAIASGPVQTILTPIATTPAVLVARVGQVPEVATWRAALALPNLRPGNPLRTGIAASAIRAALAETEDDAVAIGTVRTAMAPLAQRESDRVDEPPAGSVLFDLIASDGGVGVGTEQQLQEYIASHAPETAAPGTVALEAVVPDNGSILLDYSLVVTSPEPERHRAATAAARVLADVFATQWARDVFVEHGFRDPAGHALPDGAGLGEITTMTLTDESIAQETLRAWAVLALPIRTLVAVDASASMNTSVGGSTLLQLTEQAARSGTAMFPGSVQAGLWVFADDLGENGQDHREVLPIRRLDATVGGHTQRELMNSLSTAVGSTAGDRSAVYDTTLAAFRQMQATYDPRAINSVIVLTDGEDDEPDGISEEDLIATLEREQNPARPVIVVTVGITAGADAEALAAISHATGGTSYIAQEPGDISAIFVSALADRAG</sequence>
<proteinExistence type="predicted"/>
<reference evidence="2 3" key="1">
    <citation type="submission" date="2019-10" db="EMBL/GenBank/DDBJ databases">
        <title>Draft Genome Assembly of Rhodococcus zopfii DSM44189.</title>
        <authorList>
            <person name="Sutton J.M."/>
            <person name="Akob D.M."/>
            <person name="Bushman T.J."/>
        </authorList>
    </citation>
    <scope>NUCLEOTIDE SEQUENCE [LARGE SCALE GENOMIC DNA]</scope>
    <source>
        <strain evidence="2 3">DSM 44189</strain>
    </source>
</reference>
<gene>
    <name evidence="2" type="ORF">F8M49_15195</name>
</gene>
<keyword evidence="3" id="KW-1185">Reference proteome</keyword>
<dbReference type="Proteomes" id="UP001275440">
    <property type="component" value="Unassembled WGS sequence"/>
</dbReference>
<dbReference type="Gene3D" id="3.40.50.410">
    <property type="entry name" value="von Willebrand factor, type A domain"/>
    <property type="match status" value="1"/>
</dbReference>
<feature type="domain" description="VWFA" evidence="1">
    <location>
        <begin position="344"/>
        <end position="540"/>
    </location>
</feature>
<evidence type="ECO:0000313" key="3">
    <source>
        <dbReference type="Proteomes" id="UP001275440"/>
    </source>
</evidence>
<accession>A0ABU3WQQ8</accession>
<dbReference type="PROSITE" id="PS50234">
    <property type="entry name" value="VWFA"/>
    <property type="match status" value="1"/>
</dbReference>
<evidence type="ECO:0000259" key="1">
    <source>
        <dbReference type="PROSITE" id="PS50234"/>
    </source>
</evidence>